<evidence type="ECO:0000313" key="9">
    <source>
        <dbReference type="EMBL" id="TDF99692.1"/>
    </source>
</evidence>
<reference evidence="9 10" key="1">
    <citation type="submission" date="2019-03" db="EMBL/GenBank/DDBJ databases">
        <title>This is whole genome sequence of Paenibacillus sp MS74 strain.</title>
        <authorList>
            <person name="Trinh H.N."/>
        </authorList>
    </citation>
    <scope>NUCLEOTIDE SEQUENCE [LARGE SCALE GENOMIC DNA]</scope>
    <source>
        <strain evidence="9 10">MS74</strain>
    </source>
</reference>
<dbReference type="SUPFAM" id="SSF161098">
    <property type="entry name" value="MetI-like"/>
    <property type="match status" value="1"/>
</dbReference>
<dbReference type="AlphaFoldDB" id="A0A4R5KW13"/>
<evidence type="ECO:0000256" key="6">
    <source>
        <dbReference type="ARBA" id="ARBA00023136"/>
    </source>
</evidence>
<dbReference type="RefSeq" id="WP_133226318.1">
    <property type="nucleotide sequence ID" value="NZ_SMRT01000002.1"/>
</dbReference>
<dbReference type="Gene3D" id="1.10.3720.10">
    <property type="entry name" value="MetI-like"/>
    <property type="match status" value="1"/>
</dbReference>
<evidence type="ECO:0000256" key="5">
    <source>
        <dbReference type="ARBA" id="ARBA00022989"/>
    </source>
</evidence>
<keyword evidence="5 7" id="KW-1133">Transmembrane helix</keyword>
<dbReference type="InterPro" id="IPR000515">
    <property type="entry name" value="MetI-like"/>
</dbReference>
<name>A0A4R5KW13_9BACL</name>
<keyword evidence="10" id="KW-1185">Reference proteome</keyword>
<gene>
    <name evidence="9" type="ORF">E1757_07645</name>
</gene>
<feature type="transmembrane region" description="Helical" evidence="7">
    <location>
        <begin position="212"/>
        <end position="235"/>
    </location>
</feature>
<dbReference type="GO" id="GO:0005886">
    <property type="term" value="C:plasma membrane"/>
    <property type="evidence" value="ECO:0007669"/>
    <property type="project" value="UniProtKB-SubCell"/>
</dbReference>
<dbReference type="Proteomes" id="UP000295636">
    <property type="component" value="Unassembled WGS sequence"/>
</dbReference>
<evidence type="ECO:0000256" key="2">
    <source>
        <dbReference type="ARBA" id="ARBA00022448"/>
    </source>
</evidence>
<comment type="similarity">
    <text evidence="7">Belongs to the binding-protein-dependent transport system permease family.</text>
</comment>
<evidence type="ECO:0000256" key="7">
    <source>
        <dbReference type="RuleBase" id="RU363032"/>
    </source>
</evidence>
<evidence type="ECO:0000259" key="8">
    <source>
        <dbReference type="PROSITE" id="PS50928"/>
    </source>
</evidence>
<comment type="subcellular location">
    <subcellularLocation>
        <location evidence="1 7">Cell membrane</location>
        <topology evidence="1 7">Multi-pass membrane protein</topology>
    </subcellularLocation>
</comment>
<feature type="transmembrane region" description="Helical" evidence="7">
    <location>
        <begin position="29"/>
        <end position="50"/>
    </location>
</feature>
<dbReference type="PANTHER" id="PTHR43744:SF8">
    <property type="entry name" value="SN-GLYCEROL-3-PHOSPHATE TRANSPORT SYSTEM PERMEASE PROTEIN UGPE"/>
    <property type="match status" value="1"/>
</dbReference>
<feature type="transmembrane region" description="Helical" evidence="7">
    <location>
        <begin position="154"/>
        <end position="175"/>
    </location>
</feature>
<feature type="transmembrane region" description="Helical" evidence="7">
    <location>
        <begin position="126"/>
        <end position="148"/>
    </location>
</feature>
<proteinExistence type="inferred from homology"/>
<dbReference type="OrthoDB" id="9772609at2"/>
<dbReference type="PROSITE" id="PS50928">
    <property type="entry name" value="ABC_TM1"/>
    <property type="match status" value="1"/>
</dbReference>
<protein>
    <submittedName>
        <fullName evidence="9">Carbohydrate ABC transporter permease</fullName>
    </submittedName>
</protein>
<keyword evidence="3" id="KW-1003">Cell membrane</keyword>
<dbReference type="GO" id="GO:0055085">
    <property type="term" value="P:transmembrane transport"/>
    <property type="evidence" value="ECO:0007669"/>
    <property type="project" value="InterPro"/>
</dbReference>
<sequence>MSDVMPEKAQRSRLRMTAGSGRRKNYGKIWMELAMLVIAAIAVFPFYFVLVNTFKPRTEFAASSLTLPDQWTLANYTEAFRKMDLSVSFTNTLLITAVSVTLIVIFGSMAAYPVARLQNGWTKSLLAYFLIGFMVPLHTTMVPLFIIIKHLQLVNQIAGVMLIYSAQCVFSFFLYQGFMRTVPKELEEAATIDGCSLWQSFWRIVFPLLKPVTVTVIIFESMWIWNDFMFAYLFLHSKKSMTLVLEIYKGVGEFTNDWPIMLSTMVIILIPSVLFYLIMQKHIISGLTSGALKG</sequence>
<keyword evidence="2 7" id="KW-0813">Transport</keyword>
<feature type="domain" description="ABC transmembrane type-1" evidence="8">
    <location>
        <begin position="89"/>
        <end position="279"/>
    </location>
</feature>
<dbReference type="PANTHER" id="PTHR43744">
    <property type="entry name" value="ABC TRANSPORTER PERMEASE PROTEIN MG189-RELATED-RELATED"/>
    <property type="match status" value="1"/>
</dbReference>
<evidence type="ECO:0000256" key="1">
    <source>
        <dbReference type="ARBA" id="ARBA00004651"/>
    </source>
</evidence>
<dbReference type="InterPro" id="IPR035906">
    <property type="entry name" value="MetI-like_sf"/>
</dbReference>
<dbReference type="Pfam" id="PF00528">
    <property type="entry name" value="BPD_transp_1"/>
    <property type="match status" value="1"/>
</dbReference>
<keyword evidence="4 7" id="KW-0812">Transmembrane</keyword>
<organism evidence="9 10">
    <name type="scientific">Paenibacillus piri</name>
    <dbReference type="NCBI Taxonomy" id="2547395"/>
    <lineage>
        <taxon>Bacteria</taxon>
        <taxon>Bacillati</taxon>
        <taxon>Bacillota</taxon>
        <taxon>Bacilli</taxon>
        <taxon>Bacillales</taxon>
        <taxon>Paenibacillaceae</taxon>
        <taxon>Paenibacillus</taxon>
    </lineage>
</organism>
<evidence type="ECO:0000256" key="3">
    <source>
        <dbReference type="ARBA" id="ARBA00022475"/>
    </source>
</evidence>
<dbReference type="EMBL" id="SMRT01000002">
    <property type="protein sequence ID" value="TDF99692.1"/>
    <property type="molecule type" value="Genomic_DNA"/>
</dbReference>
<feature type="transmembrane region" description="Helical" evidence="7">
    <location>
        <begin position="93"/>
        <end position="114"/>
    </location>
</feature>
<evidence type="ECO:0000313" key="10">
    <source>
        <dbReference type="Proteomes" id="UP000295636"/>
    </source>
</evidence>
<accession>A0A4R5KW13</accession>
<keyword evidence="6 7" id="KW-0472">Membrane</keyword>
<comment type="caution">
    <text evidence="9">The sequence shown here is derived from an EMBL/GenBank/DDBJ whole genome shotgun (WGS) entry which is preliminary data.</text>
</comment>
<feature type="transmembrane region" description="Helical" evidence="7">
    <location>
        <begin position="258"/>
        <end position="279"/>
    </location>
</feature>
<dbReference type="CDD" id="cd06261">
    <property type="entry name" value="TM_PBP2"/>
    <property type="match status" value="1"/>
</dbReference>
<evidence type="ECO:0000256" key="4">
    <source>
        <dbReference type="ARBA" id="ARBA00022692"/>
    </source>
</evidence>